<feature type="region of interest" description="Disordered" evidence="1">
    <location>
        <begin position="1"/>
        <end position="62"/>
    </location>
</feature>
<reference evidence="2 3" key="1">
    <citation type="submission" date="2019-04" db="EMBL/GenBank/DDBJ databases">
        <authorList>
            <person name="Liu Q."/>
            <person name="Xin Y.-H."/>
        </authorList>
    </citation>
    <scope>NUCLEOTIDE SEQUENCE [LARGE SCALE GENOMIC DNA]</scope>
    <source>
        <strain evidence="2 3">AM23</strain>
    </source>
</reference>
<protein>
    <submittedName>
        <fullName evidence="2">Uncharacterized protein</fullName>
    </submittedName>
</protein>
<evidence type="ECO:0000256" key="1">
    <source>
        <dbReference type="SAM" id="MobiDB-lite"/>
    </source>
</evidence>
<gene>
    <name evidence="2" type="ORF">E8P82_01605</name>
</gene>
<dbReference type="EMBL" id="SSWH01000001">
    <property type="protein sequence ID" value="THJ68625.1"/>
    <property type="molecule type" value="Genomic_DNA"/>
</dbReference>
<evidence type="ECO:0000313" key="3">
    <source>
        <dbReference type="Proteomes" id="UP000305233"/>
    </source>
</evidence>
<comment type="caution">
    <text evidence="2">The sequence shown here is derived from an EMBL/GenBank/DDBJ whole genome shotgun (WGS) entry which is preliminary data.</text>
</comment>
<sequence length="62" mass="6646">MNDANSATARAGIAPSAASGVSSETADLLETEDVLEPRSDPRRHGATHDDLRDAAWADQLWR</sequence>
<accession>A0A4S5EA77</accession>
<dbReference type="Proteomes" id="UP000305233">
    <property type="component" value="Unassembled WGS sequence"/>
</dbReference>
<feature type="compositionally biased region" description="Basic and acidic residues" evidence="1">
    <location>
        <begin position="35"/>
        <end position="62"/>
    </location>
</feature>
<organism evidence="2 3">
    <name type="scientific">Arthrobacter echini</name>
    <dbReference type="NCBI Taxonomy" id="1529066"/>
    <lineage>
        <taxon>Bacteria</taxon>
        <taxon>Bacillati</taxon>
        <taxon>Actinomycetota</taxon>
        <taxon>Actinomycetes</taxon>
        <taxon>Micrococcales</taxon>
        <taxon>Micrococcaceae</taxon>
        <taxon>Arthrobacter</taxon>
    </lineage>
</organism>
<dbReference type="OrthoDB" id="4950415at2"/>
<evidence type="ECO:0000313" key="2">
    <source>
        <dbReference type="EMBL" id="THJ68625.1"/>
    </source>
</evidence>
<dbReference type="RefSeq" id="WP_136452727.1">
    <property type="nucleotide sequence ID" value="NZ_SSWH01000001.1"/>
</dbReference>
<proteinExistence type="predicted"/>
<keyword evidence="3" id="KW-1185">Reference proteome</keyword>
<dbReference type="AlphaFoldDB" id="A0A4S5EA77"/>
<name>A0A4S5EA77_9MICC</name>